<feature type="compositionally biased region" description="Basic and acidic residues" evidence="1">
    <location>
        <begin position="104"/>
        <end position="116"/>
    </location>
</feature>
<evidence type="ECO:0000256" key="1">
    <source>
        <dbReference type="SAM" id="MobiDB-lite"/>
    </source>
</evidence>
<feature type="region of interest" description="Disordered" evidence="1">
    <location>
        <begin position="338"/>
        <end position="361"/>
    </location>
</feature>
<feature type="compositionally biased region" description="Polar residues" evidence="1">
    <location>
        <begin position="79"/>
        <end position="90"/>
    </location>
</feature>
<sequence length="402" mass="45401">MSSTSSLDAEAADPLVAETAKRIADVINDFKHQLDQRDGTCAHASGRLEVALDTQTFLLSVVPDVDGDEFPITVHAQLKPSNATNSNTPEPTAHHASTYRPTRRTSDAELERDLVSRKKRRLDEDGDTGNMRPRTGDGKEDIMPLITKDDLDDLLSKLREDIQEDTSECINHVQRLLRRFKEEWHEQSKYDHEQSQTQQPKSPFRDSLANNASVSASFPSPNMDRDDHSSSVPDVVRRETRLVSAQIKWVEDCRRIAADIHEKREENWRKSSASFHDRQRQNCETFQNRILHESSVNTATLNQILSEVKAIGSYAQSMKWETPTSHSMNMALSTPTPPAFPTQPSMPSPTQNQARTQHCDQPSKLGAEVVEGHPTTIQTSDDRSESNYPSTWRGIGLYFQEK</sequence>
<reference evidence="2" key="1">
    <citation type="journal article" date="2021" name="Nat. Commun.">
        <title>Genetic determinants of endophytism in the Arabidopsis root mycobiome.</title>
        <authorList>
            <person name="Mesny F."/>
            <person name="Miyauchi S."/>
            <person name="Thiergart T."/>
            <person name="Pickel B."/>
            <person name="Atanasova L."/>
            <person name="Karlsson M."/>
            <person name="Huettel B."/>
            <person name="Barry K.W."/>
            <person name="Haridas S."/>
            <person name="Chen C."/>
            <person name="Bauer D."/>
            <person name="Andreopoulos W."/>
            <person name="Pangilinan J."/>
            <person name="LaButti K."/>
            <person name="Riley R."/>
            <person name="Lipzen A."/>
            <person name="Clum A."/>
            <person name="Drula E."/>
            <person name="Henrissat B."/>
            <person name="Kohler A."/>
            <person name="Grigoriev I.V."/>
            <person name="Martin F.M."/>
            <person name="Hacquard S."/>
        </authorList>
    </citation>
    <scope>NUCLEOTIDE SEQUENCE</scope>
    <source>
        <strain evidence="2">MPI-SDFR-AT-0120</strain>
    </source>
</reference>
<dbReference type="AlphaFoldDB" id="A0A8K0W4Y5"/>
<gene>
    <name evidence="2" type="ORF">FB567DRAFT_432484</name>
</gene>
<proteinExistence type="predicted"/>
<feature type="region of interest" description="Disordered" evidence="1">
    <location>
        <begin position="77"/>
        <end position="144"/>
    </location>
</feature>
<dbReference type="EMBL" id="JAGMVJ010000001">
    <property type="protein sequence ID" value="KAH7095334.1"/>
    <property type="molecule type" value="Genomic_DNA"/>
</dbReference>
<evidence type="ECO:0000313" key="3">
    <source>
        <dbReference type="Proteomes" id="UP000813461"/>
    </source>
</evidence>
<accession>A0A8K0W4Y5</accession>
<organism evidence="2 3">
    <name type="scientific">Paraphoma chrysanthemicola</name>
    <dbReference type="NCBI Taxonomy" id="798071"/>
    <lineage>
        <taxon>Eukaryota</taxon>
        <taxon>Fungi</taxon>
        <taxon>Dikarya</taxon>
        <taxon>Ascomycota</taxon>
        <taxon>Pezizomycotina</taxon>
        <taxon>Dothideomycetes</taxon>
        <taxon>Pleosporomycetidae</taxon>
        <taxon>Pleosporales</taxon>
        <taxon>Pleosporineae</taxon>
        <taxon>Phaeosphaeriaceae</taxon>
        <taxon>Paraphoma</taxon>
    </lineage>
</organism>
<feature type="region of interest" description="Disordered" evidence="1">
    <location>
        <begin position="187"/>
        <end position="234"/>
    </location>
</feature>
<evidence type="ECO:0000313" key="2">
    <source>
        <dbReference type="EMBL" id="KAH7095334.1"/>
    </source>
</evidence>
<keyword evidence="3" id="KW-1185">Reference proteome</keyword>
<feature type="compositionally biased region" description="Pro residues" evidence="1">
    <location>
        <begin position="338"/>
        <end position="347"/>
    </location>
</feature>
<dbReference type="Proteomes" id="UP000813461">
    <property type="component" value="Unassembled WGS sequence"/>
</dbReference>
<protein>
    <submittedName>
        <fullName evidence="2">Uncharacterized protein</fullName>
    </submittedName>
</protein>
<name>A0A8K0W4Y5_9PLEO</name>
<comment type="caution">
    <text evidence="2">The sequence shown here is derived from an EMBL/GenBank/DDBJ whole genome shotgun (WGS) entry which is preliminary data.</text>
</comment>
<feature type="compositionally biased region" description="Polar residues" evidence="1">
    <location>
        <begin position="208"/>
        <end position="220"/>
    </location>
</feature>
<feature type="compositionally biased region" description="Polar residues" evidence="1">
    <location>
        <begin position="348"/>
        <end position="360"/>
    </location>
</feature>
<feature type="compositionally biased region" description="Basic and acidic residues" evidence="1">
    <location>
        <begin position="223"/>
        <end position="234"/>
    </location>
</feature>
<dbReference type="OrthoDB" id="3645916at2759"/>